<reference evidence="2 3" key="1">
    <citation type="submission" date="2015-10" db="EMBL/GenBank/DDBJ databases">
        <title>Metagenome-Assembled Genomes uncover a global brackish microbiome.</title>
        <authorList>
            <person name="Hugerth L.W."/>
            <person name="Larsson J."/>
            <person name="Alneberg J."/>
            <person name="Lindh M.V."/>
            <person name="Legrand C."/>
            <person name="Pinhassi J."/>
            <person name="Andersson A.F."/>
        </authorList>
    </citation>
    <scope>NUCLEOTIDE SEQUENCE [LARGE SCALE GENOMIC DNA]</scope>
    <source>
        <strain evidence="2">BACL18 MAG-120507-bin52</strain>
    </source>
</reference>
<dbReference type="Proteomes" id="UP000051269">
    <property type="component" value="Unassembled WGS sequence"/>
</dbReference>
<dbReference type="InterPro" id="IPR045851">
    <property type="entry name" value="AMP-bd_C_sf"/>
</dbReference>
<name>A0A0R2RHY2_9BACT</name>
<evidence type="ECO:0000313" key="2">
    <source>
        <dbReference type="EMBL" id="KRO62248.1"/>
    </source>
</evidence>
<dbReference type="EMBL" id="LIBO01000106">
    <property type="protein sequence ID" value="KRO62248.1"/>
    <property type="molecule type" value="Genomic_DNA"/>
</dbReference>
<sequence>MLEKEQSVEGAVSESLAMACVRGLARRANRVALIDAGMGGRKVKAGVLFGAGLALAGRLRREVSERRVGIVLPPGAGGAIANLACVLAGKTPVNLNFTSGRAASESAVRQAGIRTVMSAQAMEEKLGDHFPQTERKLDLGVLLKEEKRKAIVWSVLALILPARVLAWAANVSTAGGEDEAGLLFTSGSTGEPKGVVLTHRNILANLRQIDGVLGDLELKSLLGCLPLFHSFGFTVTLWWPLTGGPQVVTYPSPLDPQALGEVIGKYAVDLLVTTPTFLRMLMKRAGREKLGGLKMVVTGAEKLPAALREEFAQKIGIAVHEGYGMTEASPVVAVNRPGAEKAGTVGKLVEGLEVRTVDEGTGKGLNRGEAGILEFRGPNIFPGYLGRPDLTEKVLRDGWYHSADFGRLDLNGFLTIEGRRARFSKIGGEMVPHGVIEENLNEWLEETKKGRGGGYEVMVTAVEDEKKGEALVVLHSCELDEVAAERALRERGLPALWMPKKYKLVEEIPILASGKLDLARGRQLAGG</sequence>
<dbReference type="PANTHER" id="PTHR43767:SF10">
    <property type="entry name" value="SURFACTIN SYNTHASE SUBUNIT 1"/>
    <property type="match status" value="1"/>
</dbReference>
<dbReference type="InterPro" id="IPR042099">
    <property type="entry name" value="ANL_N_sf"/>
</dbReference>
<organism evidence="2 3">
    <name type="scientific">Verrucomicrobia subdivision 6 bacterium BACL9 MAG-120507-bin52</name>
    <dbReference type="NCBI Taxonomy" id="1655590"/>
    <lineage>
        <taxon>Bacteria</taxon>
        <taxon>Pseudomonadati</taxon>
        <taxon>Verrucomicrobiota</taxon>
        <taxon>Verrucomicrobiia</taxon>
        <taxon>Verrucomicrobiales</taxon>
        <taxon>Verrucomicrobia subdivision 6</taxon>
    </lineage>
</organism>
<dbReference type="Pfam" id="PF00501">
    <property type="entry name" value="AMP-binding"/>
    <property type="match status" value="1"/>
</dbReference>
<dbReference type="PROSITE" id="PS00455">
    <property type="entry name" value="AMP_BINDING"/>
    <property type="match status" value="1"/>
</dbReference>
<feature type="domain" description="AMP-dependent synthetase/ligase" evidence="1">
    <location>
        <begin position="25"/>
        <end position="385"/>
    </location>
</feature>
<dbReference type="InterPro" id="IPR050237">
    <property type="entry name" value="ATP-dep_AMP-bd_enzyme"/>
</dbReference>
<dbReference type="SUPFAM" id="SSF56801">
    <property type="entry name" value="Acetyl-CoA synthetase-like"/>
    <property type="match status" value="1"/>
</dbReference>
<accession>A0A0R2RHY2</accession>
<dbReference type="Gene3D" id="3.30.300.30">
    <property type="match status" value="1"/>
</dbReference>
<protein>
    <recommendedName>
        <fullName evidence="1">AMP-dependent synthetase/ligase domain-containing protein</fullName>
    </recommendedName>
</protein>
<dbReference type="InterPro" id="IPR020845">
    <property type="entry name" value="AMP-binding_CS"/>
</dbReference>
<evidence type="ECO:0000259" key="1">
    <source>
        <dbReference type="Pfam" id="PF00501"/>
    </source>
</evidence>
<evidence type="ECO:0000313" key="3">
    <source>
        <dbReference type="Proteomes" id="UP000051269"/>
    </source>
</evidence>
<comment type="caution">
    <text evidence="2">The sequence shown here is derived from an EMBL/GenBank/DDBJ whole genome shotgun (WGS) entry which is preliminary data.</text>
</comment>
<dbReference type="AlphaFoldDB" id="A0A0R2RHY2"/>
<dbReference type="InterPro" id="IPR000873">
    <property type="entry name" value="AMP-dep_synth/lig_dom"/>
</dbReference>
<gene>
    <name evidence="2" type="ORF">ABR82_03060</name>
</gene>
<dbReference type="Gene3D" id="3.40.50.12780">
    <property type="entry name" value="N-terminal domain of ligase-like"/>
    <property type="match status" value="1"/>
</dbReference>
<dbReference type="PANTHER" id="PTHR43767">
    <property type="entry name" value="LONG-CHAIN-FATTY-ACID--COA LIGASE"/>
    <property type="match status" value="1"/>
</dbReference>
<proteinExistence type="predicted"/>